<dbReference type="CDD" id="cd12355">
    <property type="entry name" value="RRM_RBM18"/>
    <property type="match status" value="1"/>
</dbReference>
<feature type="region of interest" description="Disordered" evidence="5">
    <location>
        <begin position="91"/>
        <end position="113"/>
    </location>
</feature>
<dbReference type="SMART" id="SM00360">
    <property type="entry name" value="RRM"/>
    <property type="match status" value="1"/>
</dbReference>
<keyword evidence="2 4" id="KW-0694">RNA-binding</keyword>
<dbReference type="EMBL" id="SOZI01000007">
    <property type="protein sequence ID" value="TNY23892.1"/>
    <property type="molecule type" value="Genomic_DNA"/>
</dbReference>
<dbReference type="InterPro" id="IPR012677">
    <property type="entry name" value="Nucleotide-bd_a/b_plait_sf"/>
</dbReference>
<reference evidence="7 8" key="1">
    <citation type="submission" date="2019-03" db="EMBL/GenBank/DDBJ databases">
        <title>Rhodosporidium diobovatum UCD-FST 08-225 genome sequencing, assembly, and annotation.</title>
        <authorList>
            <person name="Fakankun I.U."/>
            <person name="Fristensky B."/>
            <person name="Levin D.B."/>
        </authorList>
    </citation>
    <scope>NUCLEOTIDE SEQUENCE [LARGE SCALE GENOMIC DNA]</scope>
    <source>
        <strain evidence="7 8">UCD-FST 08-225</strain>
    </source>
</reference>
<evidence type="ECO:0000256" key="4">
    <source>
        <dbReference type="PROSITE-ProRule" id="PRU00176"/>
    </source>
</evidence>
<dbReference type="InterPro" id="IPR035979">
    <property type="entry name" value="RBD_domain_sf"/>
</dbReference>
<evidence type="ECO:0000256" key="5">
    <source>
        <dbReference type="SAM" id="MobiDB-lite"/>
    </source>
</evidence>
<feature type="domain" description="RRM" evidence="6">
    <location>
        <begin position="11"/>
        <end position="92"/>
    </location>
</feature>
<dbReference type="AlphaFoldDB" id="A0A5C5G689"/>
<dbReference type="Proteomes" id="UP000311382">
    <property type="component" value="Unassembled WGS sequence"/>
</dbReference>
<protein>
    <recommendedName>
        <fullName evidence="1">Probable RNA-binding protein 18</fullName>
    </recommendedName>
    <alternativeName>
        <fullName evidence="3">RNA-binding motif protein 18</fullName>
    </alternativeName>
</protein>
<keyword evidence="8" id="KW-1185">Reference proteome</keyword>
<dbReference type="OrthoDB" id="6730379at2759"/>
<evidence type="ECO:0000259" key="6">
    <source>
        <dbReference type="PROSITE" id="PS50102"/>
    </source>
</evidence>
<gene>
    <name evidence="7" type="ORF">DMC30DRAFT_359542</name>
</gene>
<evidence type="ECO:0000313" key="7">
    <source>
        <dbReference type="EMBL" id="TNY23892.1"/>
    </source>
</evidence>
<dbReference type="GO" id="GO:0003723">
    <property type="term" value="F:RNA binding"/>
    <property type="evidence" value="ECO:0007669"/>
    <property type="project" value="UniProtKB-UniRule"/>
</dbReference>
<organism evidence="7 8">
    <name type="scientific">Rhodotorula diobovata</name>
    <dbReference type="NCBI Taxonomy" id="5288"/>
    <lineage>
        <taxon>Eukaryota</taxon>
        <taxon>Fungi</taxon>
        <taxon>Dikarya</taxon>
        <taxon>Basidiomycota</taxon>
        <taxon>Pucciniomycotina</taxon>
        <taxon>Microbotryomycetes</taxon>
        <taxon>Sporidiobolales</taxon>
        <taxon>Sporidiobolaceae</taxon>
        <taxon>Rhodotorula</taxon>
    </lineage>
</organism>
<dbReference type="STRING" id="5288.A0A5C5G689"/>
<evidence type="ECO:0000313" key="8">
    <source>
        <dbReference type="Proteomes" id="UP000311382"/>
    </source>
</evidence>
<dbReference type="InterPro" id="IPR052462">
    <property type="entry name" value="SLIRP/GR-RBP-like"/>
</dbReference>
<proteinExistence type="predicted"/>
<sequence>MATHTDVKSDKRLYIGNLATSVDEYSLMQVCSKMGRIANLDYLFHKVGPQKGKPRGYAFVEYATAEEAKRAQQTLHDRLFRGRKMIVSFASEQQEVTPHGNKKPRGPVSNDAHQPTAISLLKGGGVLKAPVDRKIAALEAKLAALRQTKDAGTASPSGSATPPGERGAEASTSGGVDAAVSRSRTAAIDHDKAGLPSRPFFESKEPPRKM</sequence>
<accession>A0A5C5G689</accession>
<evidence type="ECO:0000256" key="2">
    <source>
        <dbReference type="ARBA" id="ARBA00022884"/>
    </source>
</evidence>
<dbReference type="PANTHER" id="PTHR48027">
    <property type="entry name" value="HETEROGENEOUS NUCLEAR RIBONUCLEOPROTEIN 87F-RELATED"/>
    <property type="match status" value="1"/>
</dbReference>
<evidence type="ECO:0000256" key="3">
    <source>
        <dbReference type="ARBA" id="ARBA00030780"/>
    </source>
</evidence>
<dbReference type="PROSITE" id="PS50102">
    <property type="entry name" value="RRM"/>
    <property type="match status" value="1"/>
</dbReference>
<feature type="region of interest" description="Disordered" evidence="5">
    <location>
        <begin position="147"/>
        <end position="210"/>
    </location>
</feature>
<dbReference type="InterPro" id="IPR039157">
    <property type="entry name" value="RBM18_RRM"/>
</dbReference>
<evidence type="ECO:0000256" key="1">
    <source>
        <dbReference type="ARBA" id="ARBA00021141"/>
    </source>
</evidence>
<dbReference type="SUPFAM" id="SSF54928">
    <property type="entry name" value="RNA-binding domain, RBD"/>
    <property type="match status" value="1"/>
</dbReference>
<feature type="compositionally biased region" description="Basic and acidic residues" evidence="5">
    <location>
        <begin position="201"/>
        <end position="210"/>
    </location>
</feature>
<dbReference type="Pfam" id="PF00076">
    <property type="entry name" value="RRM_1"/>
    <property type="match status" value="1"/>
</dbReference>
<dbReference type="InterPro" id="IPR000504">
    <property type="entry name" value="RRM_dom"/>
</dbReference>
<name>A0A5C5G689_9BASI</name>
<dbReference type="Gene3D" id="3.30.70.330">
    <property type="match status" value="1"/>
</dbReference>
<comment type="caution">
    <text evidence="7">The sequence shown here is derived from an EMBL/GenBank/DDBJ whole genome shotgun (WGS) entry which is preliminary data.</text>
</comment>